<sequence>MIVHQDIYLIAKILTQLVVIAAVSTCFYFYSKLEKVSQRSIHIAIFTYFSVLILDAILTISLFSIQYGTNQLLVNMDTEIFMQNQLMPMMAFAIICTLQIGAIVPSASRHLFRTVLITTIILLILAVSYIMYLLFSQSTFKYTSVSQCVDFSSNNSVAWIMVMCVSYISAFSLFGFYTYILYKNRAHIQAVTSTALLFTQIKYELLYFTLQQLFFLVYYFIARHEQCDLATNMISNCFNVFFEINRGMLFIFPNSLRQWKKLKQDETTLLIESSSSTE</sequence>
<proteinExistence type="predicted"/>
<name>A0AA86QT91_9EUKA</name>
<reference evidence="2" key="1">
    <citation type="submission" date="2023-06" db="EMBL/GenBank/DDBJ databases">
        <authorList>
            <person name="Kurt Z."/>
        </authorList>
    </citation>
    <scope>NUCLEOTIDE SEQUENCE</scope>
</reference>
<dbReference type="Proteomes" id="UP001642409">
    <property type="component" value="Unassembled WGS sequence"/>
</dbReference>
<keyword evidence="1" id="KW-0812">Transmembrane</keyword>
<gene>
    <name evidence="3" type="ORF">HINF_LOCUS25592</name>
    <name evidence="2" type="ORF">HINF_LOCUS46479</name>
</gene>
<evidence type="ECO:0000313" key="3">
    <source>
        <dbReference type="EMBL" id="CAL6016607.1"/>
    </source>
</evidence>
<evidence type="ECO:0000256" key="1">
    <source>
        <dbReference type="SAM" id="Phobius"/>
    </source>
</evidence>
<accession>A0AA86QT91</accession>
<organism evidence="2">
    <name type="scientific">Hexamita inflata</name>
    <dbReference type="NCBI Taxonomy" id="28002"/>
    <lineage>
        <taxon>Eukaryota</taxon>
        <taxon>Metamonada</taxon>
        <taxon>Diplomonadida</taxon>
        <taxon>Hexamitidae</taxon>
        <taxon>Hexamitinae</taxon>
        <taxon>Hexamita</taxon>
    </lineage>
</organism>
<dbReference type="EMBL" id="CAXDID020000076">
    <property type="protein sequence ID" value="CAL6016607.1"/>
    <property type="molecule type" value="Genomic_DNA"/>
</dbReference>
<dbReference type="AlphaFoldDB" id="A0AA86QT91"/>
<feature type="transmembrane region" description="Helical" evidence="1">
    <location>
        <begin position="111"/>
        <end position="136"/>
    </location>
</feature>
<comment type="caution">
    <text evidence="2">The sequence shown here is derived from an EMBL/GenBank/DDBJ whole genome shotgun (WGS) entry which is preliminary data.</text>
</comment>
<reference evidence="3 4" key="2">
    <citation type="submission" date="2024-07" db="EMBL/GenBank/DDBJ databases">
        <authorList>
            <person name="Akdeniz Z."/>
        </authorList>
    </citation>
    <scope>NUCLEOTIDE SEQUENCE [LARGE SCALE GENOMIC DNA]</scope>
</reference>
<evidence type="ECO:0000313" key="4">
    <source>
        <dbReference type="Proteomes" id="UP001642409"/>
    </source>
</evidence>
<keyword evidence="1" id="KW-0472">Membrane</keyword>
<evidence type="ECO:0000313" key="2">
    <source>
        <dbReference type="EMBL" id="CAI9958834.1"/>
    </source>
</evidence>
<keyword evidence="4" id="KW-1185">Reference proteome</keyword>
<feature type="transmembrane region" description="Helical" evidence="1">
    <location>
        <begin position="13"/>
        <end position="31"/>
    </location>
</feature>
<protein>
    <submittedName>
        <fullName evidence="3">Hypothetical_protein</fullName>
    </submittedName>
</protein>
<feature type="transmembrane region" description="Helical" evidence="1">
    <location>
        <begin position="156"/>
        <end position="182"/>
    </location>
</feature>
<feature type="transmembrane region" description="Helical" evidence="1">
    <location>
        <begin position="85"/>
        <end position="104"/>
    </location>
</feature>
<dbReference type="EMBL" id="CATOUU010000909">
    <property type="protein sequence ID" value="CAI9958834.1"/>
    <property type="molecule type" value="Genomic_DNA"/>
</dbReference>
<keyword evidence="1" id="KW-1133">Transmembrane helix</keyword>
<feature type="transmembrane region" description="Helical" evidence="1">
    <location>
        <begin position="43"/>
        <end position="65"/>
    </location>
</feature>